<dbReference type="SUPFAM" id="SSF88697">
    <property type="entry name" value="PUA domain-like"/>
    <property type="match status" value="1"/>
</dbReference>
<accession>A0ABW1EML2</accession>
<evidence type="ECO:0000256" key="2">
    <source>
        <dbReference type="ARBA" id="ARBA00005528"/>
    </source>
</evidence>
<dbReference type="SUPFAM" id="SSF75217">
    <property type="entry name" value="alpha/beta knot"/>
    <property type="match status" value="1"/>
</dbReference>
<dbReference type="PANTHER" id="PTHR30027:SF3">
    <property type="entry name" value="16S RRNA (URACIL(1498)-N(3))-METHYLTRANSFERASE"/>
    <property type="match status" value="1"/>
</dbReference>
<comment type="catalytic activity">
    <reaction evidence="9 10">
        <text>uridine(1498) in 16S rRNA + S-adenosyl-L-methionine = N(3)-methyluridine(1498) in 16S rRNA + S-adenosyl-L-homocysteine + H(+)</text>
        <dbReference type="Rhea" id="RHEA:42920"/>
        <dbReference type="Rhea" id="RHEA-COMP:10283"/>
        <dbReference type="Rhea" id="RHEA-COMP:10284"/>
        <dbReference type="ChEBI" id="CHEBI:15378"/>
        <dbReference type="ChEBI" id="CHEBI:57856"/>
        <dbReference type="ChEBI" id="CHEBI:59789"/>
        <dbReference type="ChEBI" id="CHEBI:65315"/>
        <dbReference type="ChEBI" id="CHEBI:74502"/>
        <dbReference type="EC" id="2.1.1.193"/>
    </reaction>
</comment>
<gene>
    <name evidence="12" type="ORF">ACFPT7_17945</name>
</gene>
<dbReference type="RefSeq" id="WP_263340645.1">
    <property type="nucleotide sequence ID" value="NZ_JAGSYH010000006.1"/>
</dbReference>
<dbReference type="NCBIfam" id="TIGR00046">
    <property type="entry name" value="RsmE family RNA methyltransferase"/>
    <property type="match status" value="1"/>
</dbReference>
<dbReference type="InterPro" id="IPR015947">
    <property type="entry name" value="PUA-like_sf"/>
</dbReference>
<evidence type="ECO:0000313" key="13">
    <source>
        <dbReference type="Proteomes" id="UP001596091"/>
    </source>
</evidence>
<comment type="subcellular location">
    <subcellularLocation>
        <location evidence="1 10">Cytoplasm</location>
    </subcellularLocation>
</comment>
<feature type="domain" description="Ribosomal RNA small subunit methyltransferase E methyltransferase" evidence="11">
    <location>
        <begin position="72"/>
        <end position="238"/>
    </location>
</feature>
<evidence type="ECO:0000256" key="9">
    <source>
        <dbReference type="ARBA" id="ARBA00047944"/>
    </source>
</evidence>
<keyword evidence="6 10" id="KW-0808">Transferase</keyword>
<dbReference type="GO" id="GO:0008168">
    <property type="term" value="F:methyltransferase activity"/>
    <property type="evidence" value="ECO:0007669"/>
    <property type="project" value="UniProtKB-KW"/>
</dbReference>
<keyword evidence="4 10" id="KW-0698">rRNA processing</keyword>
<comment type="function">
    <text evidence="8 10">Specifically methylates the N3 position of the uracil ring of uridine 1498 (m3U1498) in 16S rRNA. Acts on the fully assembled 30S ribosomal subunit.</text>
</comment>
<protein>
    <recommendedName>
        <fullName evidence="10">Ribosomal RNA small subunit methyltransferase E</fullName>
        <ecNumber evidence="10">2.1.1.193</ecNumber>
    </recommendedName>
</protein>
<evidence type="ECO:0000256" key="7">
    <source>
        <dbReference type="ARBA" id="ARBA00022691"/>
    </source>
</evidence>
<dbReference type="Proteomes" id="UP001596091">
    <property type="component" value="Unassembled WGS sequence"/>
</dbReference>
<evidence type="ECO:0000256" key="3">
    <source>
        <dbReference type="ARBA" id="ARBA00022490"/>
    </source>
</evidence>
<dbReference type="InterPro" id="IPR029026">
    <property type="entry name" value="tRNA_m1G_MTases_N"/>
</dbReference>
<evidence type="ECO:0000259" key="11">
    <source>
        <dbReference type="Pfam" id="PF04452"/>
    </source>
</evidence>
<evidence type="ECO:0000256" key="10">
    <source>
        <dbReference type="PIRNR" id="PIRNR015601"/>
    </source>
</evidence>
<dbReference type="InterPro" id="IPR006700">
    <property type="entry name" value="RsmE"/>
</dbReference>
<comment type="similarity">
    <text evidence="2 10">Belongs to the RNA methyltransferase RsmE family.</text>
</comment>
<comment type="caution">
    <text evidence="12">The sequence shown here is derived from an EMBL/GenBank/DDBJ whole genome shotgun (WGS) entry which is preliminary data.</text>
</comment>
<dbReference type="GO" id="GO:0032259">
    <property type="term" value="P:methylation"/>
    <property type="evidence" value="ECO:0007669"/>
    <property type="project" value="UniProtKB-KW"/>
</dbReference>
<dbReference type="Gene3D" id="3.40.1280.10">
    <property type="match status" value="1"/>
</dbReference>
<dbReference type="InterPro" id="IPR029028">
    <property type="entry name" value="Alpha/beta_knot_MTases"/>
</dbReference>
<dbReference type="PIRSF" id="PIRSF015601">
    <property type="entry name" value="MTase_slr0722"/>
    <property type="match status" value="1"/>
</dbReference>
<keyword evidence="7 10" id="KW-0949">S-adenosyl-L-methionine</keyword>
<dbReference type="CDD" id="cd18084">
    <property type="entry name" value="RsmE-like"/>
    <property type="match status" value="1"/>
</dbReference>
<organism evidence="12 13">
    <name type="scientific">Acidicapsa dinghuensis</name>
    <dbReference type="NCBI Taxonomy" id="2218256"/>
    <lineage>
        <taxon>Bacteria</taxon>
        <taxon>Pseudomonadati</taxon>
        <taxon>Acidobacteriota</taxon>
        <taxon>Terriglobia</taxon>
        <taxon>Terriglobales</taxon>
        <taxon>Acidobacteriaceae</taxon>
        <taxon>Acidicapsa</taxon>
    </lineage>
</organism>
<name>A0ABW1EML2_9BACT</name>
<keyword evidence="3 10" id="KW-0963">Cytoplasm</keyword>
<evidence type="ECO:0000256" key="1">
    <source>
        <dbReference type="ARBA" id="ARBA00004496"/>
    </source>
</evidence>
<dbReference type="EMBL" id="JBHSPH010000008">
    <property type="protein sequence ID" value="MFC5864193.1"/>
    <property type="molecule type" value="Genomic_DNA"/>
</dbReference>
<dbReference type="Pfam" id="PF04452">
    <property type="entry name" value="Methyltrans_RNA"/>
    <property type="match status" value="1"/>
</dbReference>
<evidence type="ECO:0000256" key="5">
    <source>
        <dbReference type="ARBA" id="ARBA00022603"/>
    </source>
</evidence>
<evidence type="ECO:0000256" key="8">
    <source>
        <dbReference type="ARBA" id="ARBA00025699"/>
    </source>
</evidence>
<reference evidence="13" key="1">
    <citation type="journal article" date="2019" name="Int. J. Syst. Evol. Microbiol.">
        <title>The Global Catalogue of Microorganisms (GCM) 10K type strain sequencing project: providing services to taxonomists for standard genome sequencing and annotation.</title>
        <authorList>
            <consortium name="The Broad Institute Genomics Platform"/>
            <consortium name="The Broad Institute Genome Sequencing Center for Infectious Disease"/>
            <person name="Wu L."/>
            <person name="Ma J."/>
        </authorList>
    </citation>
    <scope>NUCLEOTIDE SEQUENCE [LARGE SCALE GENOMIC DNA]</scope>
    <source>
        <strain evidence="13">JCM 4087</strain>
    </source>
</reference>
<dbReference type="EC" id="2.1.1.193" evidence="10"/>
<dbReference type="PANTHER" id="PTHR30027">
    <property type="entry name" value="RIBOSOMAL RNA SMALL SUBUNIT METHYLTRANSFERASE E"/>
    <property type="match status" value="1"/>
</dbReference>
<evidence type="ECO:0000256" key="6">
    <source>
        <dbReference type="ARBA" id="ARBA00022679"/>
    </source>
</evidence>
<proteinExistence type="inferred from homology"/>
<keyword evidence="5 10" id="KW-0489">Methyltransferase</keyword>
<sequence length="245" mass="26923">MTRRRWIADSFTNTTATLTGVNAEHLAHVLRAQPGMEADVLAGGYLFHAVITSVSRDEVVFELKHELEADAALPITLLLSIFKFDRMEWAIEKATELGVARITPINARRTEKHLVQAAAKRVERWRRIAQEAAQQSRRSDLPVIDDPTPLAGSLVSLPPAHRILLAENEQNISLRTRIEKAQGLPSETPSAFQLAIGPEGGWTNEELALFEKHNWQSASLGSTILRAETAAIAAISITAALISDL</sequence>
<keyword evidence="13" id="KW-1185">Reference proteome</keyword>
<evidence type="ECO:0000313" key="12">
    <source>
        <dbReference type="EMBL" id="MFC5864193.1"/>
    </source>
</evidence>
<evidence type="ECO:0000256" key="4">
    <source>
        <dbReference type="ARBA" id="ARBA00022552"/>
    </source>
</evidence>
<dbReference type="InterPro" id="IPR046886">
    <property type="entry name" value="RsmE_MTase_dom"/>
</dbReference>